<name>A0A562TFL5_CHIJA</name>
<evidence type="ECO:0000313" key="3">
    <source>
        <dbReference type="EMBL" id="TWI92058.1"/>
    </source>
</evidence>
<dbReference type="EMBL" id="VLLG01000002">
    <property type="protein sequence ID" value="TWI92058.1"/>
    <property type="molecule type" value="Genomic_DNA"/>
</dbReference>
<evidence type="ECO:0000313" key="4">
    <source>
        <dbReference type="Proteomes" id="UP000316778"/>
    </source>
</evidence>
<dbReference type="SUPFAM" id="SSF53448">
    <property type="entry name" value="Nucleotide-diphospho-sugar transferases"/>
    <property type="match status" value="1"/>
</dbReference>
<reference evidence="3 4" key="1">
    <citation type="journal article" date="2013" name="Stand. Genomic Sci.">
        <title>Genomic Encyclopedia of Type Strains, Phase I: The one thousand microbial genomes (KMG-I) project.</title>
        <authorList>
            <person name="Kyrpides N.C."/>
            <person name="Woyke T."/>
            <person name="Eisen J.A."/>
            <person name="Garrity G."/>
            <person name="Lilburn T.G."/>
            <person name="Beck B.J."/>
            <person name="Whitman W.B."/>
            <person name="Hugenholtz P."/>
            <person name="Klenk H.P."/>
        </authorList>
    </citation>
    <scope>NUCLEOTIDE SEQUENCE [LARGE SCALE GENOMIC DNA]</scope>
    <source>
        <strain evidence="3 4">DSM 13484</strain>
    </source>
</reference>
<dbReference type="Pfam" id="PF00535">
    <property type="entry name" value="Glycos_transf_2"/>
    <property type="match status" value="1"/>
</dbReference>
<evidence type="ECO:0000256" key="1">
    <source>
        <dbReference type="SAM" id="Phobius"/>
    </source>
</evidence>
<dbReference type="InterPro" id="IPR001173">
    <property type="entry name" value="Glyco_trans_2-like"/>
</dbReference>
<protein>
    <submittedName>
        <fullName evidence="3">GT2 family glycosyltransferase</fullName>
    </submittedName>
</protein>
<keyword evidence="1" id="KW-1133">Transmembrane helix</keyword>
<dbReference type="PANTHER" id="PTHR43179:SF7">
    <property type="entry name" value="RHAMNOSYLTRANSFERASE WBBL"/>
    <property type="match status" value="1"/>
</dbReference>
<dbReference type="AlphaFoldDB" id="A0A562TFL5"/>
<feature type="domain" description="Glycosyltransferase 2-like" evidence="2">
    <location>
        <begin position="4"/>
        <end position="133"/>
    </location>
</feature>
<comment type="caution">
    <text evidence="3">The sequence shown here is derived from an EMBL/GenBank/DDBJ whole genome shotgun (WGS) entry which is preliminary data.</text>
</comment>
<accession>A0A562TFL5</accession>
<keyword evidence="3" id="KW-0808">Transferase</keyword>
<organism evidence="3 4">
    <name type="scientific">Chitinophaga japonensis</name>
    <name type="common">Flexibacter japonensis</name>
    <dbReference type="NCBI Taxonomy" id="104662"/>
    <lineage>
        <taxon>Bacteria</taxon>
        <taxon>Pseudomonadati</taxon>
        <taxon>Bacteroidota</taxon>
        <taxon>Chitinophagia</taxon>
        <taxon>Chitinophagales</taxon>
        <taxon>Chitinophagaceae</taxon>
        <taxon>Chitinophaga</taxon>
    </lineage>
</organism>
<dbReference type="PANTHER" id="PTHR43179">
    <property type="entry name" value="RHAMNOSYLTRANSFERASE WBBL"/>
    <property type="match status" value="1"/>
</dbReference>
<dbReference type="Proteomes" id="UP000316778">
    <property type="component" value="Unassembled WGS sequence"/>
</dbReference>
<keyword evidence="1" id="KW-0812">Transmembrane</keyword>
<evidence type="ECO:0000259" key="2">
    <source>
        <dbReference type="Pfam" id="PF00535"/>
    </source>
</evidence>
<dbReference type="InterPro" id="IPR029044">
    <property type="entry name" value="Nucleotide-diphossugar_trans"/>
</dbReference>
<dbReference type="GO" id="GO:0016740">
    <property type="term" value="F:transferase activity"/>
    <property type="evidence" value="ECO:0007669"/>
    <property type="project" value="UniProtKB-KW"/>
</dbReference>
<proteinExistence type="predicted"/>
<sequence>MLISFIIVNYNSGTLLEECISSIVDVVTFPFEIVVLDNQSTDGSYLFIEELNDKRIVLIKSEHNLGFAKGNNIAAVHAKGDILHFINPDAILNKSIEPDYKRIIENNQDKKRVFVNRISDELGKITHSRYLIPTIKNIFKYIFGQNPDYWYLGASIIIYRDFFEQINGWPEDYFMYAEDMDIFYIIYNYGGSVERLNSTVQHIGKGTTKNVWSEFERLVRVESSTRLFYKKYKRMWEYYLIVLIFFFYKLFKGYRPILYMKTVFYANRKANKPHGN</sequence>
<keyword evidence="1" id="KW-0472">Membrane</keyword>
<dbReference type="RefSeq" id="WP_145711271.1">
    <property type="nucleotide sequence ID" value="NZ_BAAAFY010000001.1"/>
</dbReference>
<dbReference type="OrthoDB" id="9771846at2"/>
<keyword evidence="4" id="KW-1185">Reference proteome</keyword>
<gene>
    <name evidence="3" type="ORF">LX66_1440</name>
</gene>
<dbReference type="Gene3D" id="3.90.550.10">
    <property type="entry name" value="Spore Coat Polysaccharide Biosynthesis Protein SpsA, Chain A"/>
    <property type="match status" value="1"/>
</dbReference>
<feature type="transmembrane region" description="Helical" evidence="1">
    <location>
        <begin position="235"/>
        <end position="251"/>
    </location>
</feature>